<dbReference type="SMART" id="SM00382">
    <property type="entry name" value="AAA"/>
    <property type="match status" value="1"/>
</dbReference>
<dbReference type="InterPro" id="IPR017871">
    <property type="entry name" value="ABC_transporter-like_CS"/>
</dbReference>
<dbReference type="OrthoDB" id="9799337at2"/>
<evidence type="ECO:0000313" key="6">
    <source>
        <dbReference type="Proteomes" id="UP000192368"/>
    </source>
</evidence>
<keyword evidence="1" id="KW-0813">Transport</keyword>
<feature type="domain" description="ABC transporter" evidence="4">
    <location>
        <begin position="3"/>
        <end position="238"/>
    </location>
</feature>
<evidence type="ECO:0000313" key="5">
    <source>
        <dbReference type="EMBL" id="SMB82257.1"/>
    </source>
</evidence>
<dbReference type="SUPFAM" id="SSF52540">
    <property type="entry name" value="P-loop containing nucleoside triphosphate hydrolases"/>
    <property type="match status" value="1"/>
</dbReference>
<keyword evidence="6" id="KW-1185">Reference proteome</keyword>
<dbReference type="PANTHER" id="PTHR42734:SF19">
    <property type="entry name" value="IRON COMPOUNDS ABC TRANSPORTER, ATP-BINDING PROTEIN"/>
    <property type="match status" value="1"/>
</dbReference>
<sequence>MNLKVENISFKYKNDDVLKNISFEAKTGNLIAILGKNGVGKSTLFKIILRIIKNYSGLVSIDGTNIKDFSQKSLAQSIAYIPQSQDKVLPYTVEEMVLMGTTSILNTFEMPNKKSYLLMEDALSSLNLEHLRDRNFNELSGGERQLVLIARAIAQQAKILVMDEPCSNLDYGNQIKVMEYISNLAKSGYLILFSTHNPEHAQIFADKVLILNDGKSIIYGNTDEVMTEPTLSEIYKIPILIRNIEQLEQKVIIPDLKKYRKQ</sequence>
<dbReference type="Pfam" id="PF00005">
    <property type="entry name" value="ABC_tran"/>
    <property type="match status" value="1"/>
</dbReference>
<dbReference type="GO" id="GO:0005524">
    <property type="term" value="F:ATP binding"/>
    <property type="evidence" value="ECO:0007669"/>
    <property type="project" value="UniProtKB-KW"/>
</dbReference>
<evidence type="ECO:0000259" key="4">
    <source>
        <dbReference type="PROSITE" id="PS50893"/>
    </source>
</evidence>
<dbReference type="CDD" id="cd03214">
    <property type="entry name" value="ABC_Iron-Siderophores_B12_Hemin"/>
    <property type="match status" value="1"/>
</dbReference>
<dbReference type="STRING" id="573058.SAMN00017477_0433"/>
<dbReference type="AlphaFoldDB" id="A0A1W1UME7"/>
<proteinExistence type="predicted"/>
<dbReference type="PANTHER" id="PTHR42734">
    <property type="entry name" value="METAL TRANSPORT SYSTEM ATP-BINDING PROTEIN TM_0124-RELATED"/>
    <property type="match status" value="1"/>
</dbReference>
<name>A0A1W1UME7_PEPAS</name>
<dbReference type="InterPro" id="IPR027417">
    <property type="entry name" value="P-loop_NTPase"/>
</dbReference>
<dbReference type="EMBL" id="FWWR01000009">
    <property type="protein sequence ID" value="SMB82257.1"/>
    <property type="molecule type" value="Genomic_DNA"/>
</dbReference>
<keyword evidence="2" id="KW-0547">Nucleotide-binding</keyword>
<evidence type="ECO:0000256" key="1">
    <source>
        <dbReference type="ARBA" id="ARBA00022448"/>
    </source>
</evidence>
<dbReference type="Gene3D" id="3.40.50.300">
    <property type="entry name" value="P-loop containing nucleotide triphosphate hydrolases"/>
    <property type="match status" value="1"/>
</dbReference>
<dbReference type="RefSeq" id="WP_084230113.1">
    <property type="nucleotide sequence ID" value="NZ_FWWR01000009.1"/>
</dbReference>
<dbReference type="PROSITE" id="PS50893">
    <property type="entry name" value="ABC_TRANSPORTER_2"/>
    <property type="match status" value="1"/>
</dbReference>
<accession>A0A1W1UME7</accession>
<dbReference type="GO" id="GO:0016887">
    <property type="term" value="F:ATP hydrolysis activity"/>
    <property type="evidence" value="ECO:0007669"/>
    <property type="project" value="InterPro"/>
</dbReference>
<reference evidence="6" key="1">
    <citation type="submission" date="2017-04" db="EMBL/GenBank/DDBJ databases">
        <authorList>
            <person name="Varghese N."/>
            <person name="Submissions S."/>
        </authorList>
    </citation>
    <scope>NUCLEOTIDE SEQUENCE [LARGE SCALE GENOMIC DNA]</scope>
    <source>
        <strain evidence="6">DSM 20463</strain>
    </source>
</reference>
<keyword evidence="3 5" id="KW-0067">ATP-binding</keyword>
<dbReference type="Proteomes" id="UP000192368">
    <property type="component" value="Unassembled WGS sequence"/>
</dbReference>
<evidence type="ECO:0000256" key="2">
    <source>
        <dbReference type="ARBA" id="ARBA00022741"/>
    </source>
</evidence>
<protein>
    <submittedName>
        <fullName evidence="5">Iron complex transport system ATP-binding protein</fullName>
    </submittedName>
</protein>
<organism evidence="5 6">
    <name type="scientific">Peptoniphilus asaccharolyticus DSM 20463</name>
    <dbReference type="NCBI Taxonomy" id="573058"/>
    <lineage>
        <taxon>Bacteria</taxon>
        <taxon>Bacillati</taxon>
        <taxon>Bacillota</taxon>
        <taxon>Tissierellia</taxon>
        <taxon>Tissierellales</taxon>
        <taxon>Peptoniphilaceae</taxon>
        <taxon>Peptoniphilus</taxon>
    </lineage>
</organism>
<dbReference type="InterPro" id="IPR050153">
    <property type="entry name" value="Metal_Ion_Import_ABC"/>
</dbReference>
<dbReference type="FunFam" id="3.40.50.300:FF:000134">
    <property type="entry name" value="Iron-enterobactin ABC transporter ATP-binding protein"/>
    <property type="match status" value="1"/>
</dbReference>
<dbReference type="InterPro" id="IPR003439">
    <property type="entry name" value="ABC_transporter-like_ATP-bd"/>
</dbReference>
<dbReference type="InterPro" id="IPR003593">
    <property type="entry name" value="AAA+_ATPase"/>
</dbReference>
<gene>
    <name evidence="5" type="ORF">SAMN00017477_0433</name>
</gene>
<evidence type="ECO:0000256" key="3">
    <source>
        <dbReference type="ARBA" id="ARBA00022840"/>
    </source>
</evidence>
<dbReference type="PROSITE" id="PS00211">
    <property type="entry name" value="ABC_TRANSPORTER_1"/>
    <property type="match status" value="1"/>
</dbReference>